<proteinExistence type="predicted"/>
<keyword evidence="7" id="KW-0472">Membrane</keyword>
<keyword evidence="7" id="KW-0812">Transmembrane</keyword>
<evidence type="ECO:0000256" key="2">
    <source>
        <dbReference type="ARBA" id="ARBA00022525"/>
    </source>
</evidence>
<keyword evidence="2" id="KW-0964">Secreted</keyword>
<dbReference type="Proteomes" id="UP000198374">
    <property type="component" value="Unassembled WGS sequence"/>
</dbReference>
<keyword evidence="5" id="KW-0175">Coiled coil</keyword>
<evidence type="ECO:0000256" key="5">
    <source>
        <dbReference type="SAM" id="Coils"/>
    </source>
</evidence>
<sequence length="1040" mass="109442" precursor="true">MLNHEESVLHYKMYKAKKHWLFAGLGVLMMSGALMMGGSVTAQADGTPQTGESVTQTQSDGTGSSTAATDPATAQQALKNYTDNKNGAYTDAANNFQQKTDTLNTDKQTYDQQKAAYNNELTQYQNQVDSQAPGNQTSNPATSKQLNDIYDTVKTDYDNLNDQSATYNQQANTANQAIKTAEDNLIALYNQLPDSVKTAGKNVADYNKTTATTAQNLVNDSTKAAYAKALLANPAGLNTMLDNVQGLADHSPVKVSAPSETAADGSVSATLFGKTYSDKNGDGKITYEDDVLPQALGDLTHDLGQAQSGSTDFQGAYPEVIVLFTYLKQVGDTALPYQNPDGSTGRIESGLANNASNALNPNGSDTAGAMSSAYAANLLKTIEDTKGTVENTVKTIWDGTGIPFDQAQFDQTFDQTLKDQATQIYQQQTSELLTTGQNLLAAFKQAESDSIWMTPTGDVFYATSDLTSRLQTALDKIQQQVTAGAATLAKLPASDNFLTVAYTQGDSANGFTQTISSLWQSLYQEIDSYGMSLSPLMKTVMTKEANSDPDTQKETMANPLDPNSQMTNTTFSPQFVAAHQAIFNAATTLATAVTDLTKQSAEVTNNFKDVLNTLLTINGNFDTSLPEFSQPIPTLSQDETTVVAPTPVTLNQVNLTLNYMDGSHLVMSDSKAVDGNEDGTVSWTAVVPANYELASNQAATGNEAIGQATAISVTIQLAHQHVTSTMTQNVITQFVAGDGVDADKLPATNTQQISWTVDYDKVTNEWTATPVSANSSTTAVSAPVIYVNGSVAYVPDIASVAGVTAVAKTGTDTPAASLPDVTRTVTYNLAQLPDTDSQVVNGSAVTDVTPSAKTYQVQYVTDDGTVVESTKFVGNPGDIVNAKVPAGYVLAPGQAASQTIGEDTTAVIFHITTLGSSEIITPGGDQTVVPNGGDDNGPADDNQIVTDVGGAAVTEDNDGQTSGTSETKQVSQTTNGGQATGVSQVANAGTVVQNSNKAAASAKEQLPQTNETNETAAVGLGALMFSMLLGVLGLTKRKRD</sequence>
<keyword evidence="10" id="KW-1185">Reference proteome</keyword>
<evidence type="ECO:0000256" key="4">
    <source>
        <dbReference type="ARBA" id="ARBA00023088"/>
    </source>
</evidence>
<feature type="compositionally biased region" description="Low complexity" evidence="6">
    <location>
        <begin position="55"/>
        <end position="70"/>
    </location>
</feature>
<dbReference type="EMBL" id="BCMF01000005">
    <property type="protein sequence ID" value="GAW99203.1"/>
    <property type="molecule type" value="Genomic_DNA"/>
</dbReference>
<evidence type="ECO:0000313" key="9">
    <source>
        <dbReference type="EMBL" id="GAW99203.1"/>
    </source>
</evidence>
<dbReference type="InterPro" id="IPR019931">
    <property type="entry name" value="LPXTG_anchor"/>
</dbReference>
<dbReference type="NCBIfam" id="TIGR01167">
    <property type="entry name" value="LPXTG_anchor"/>
    <property type="match status" value="1"/>
</dbReference>
<accession>A0A1Z5IBQ4</accession>
<evidence type="ECO:0000256" key="3">
    <source>
        <dbReference type="ARBA" id="ARBA00022729"/>
    </source>
</evidence>
<feature type="transmembrane region" description="Helical" evidence="7">
    <location>
        <begin position="1016"/>
        <end position="1035"/>
    </location>
</feature>
<feature type="region of interest" description="Disordered" evidence="6">
    <location>
        <begin position="544"/>
        <end position="563"/>
    </location>
</feature>
<keyword evidence="3" id="KW-0732">Signal</keyword>
<feature type="domain" description="Gram-positive cocci surface proteins LPxTG" evidence="8">
    <location>
        <begin position="1006"/>
        <end position="1040"/>
    </location>
</feature>
<dbReference type="RefSeq" id="WP_089109006.1">
    <property type="nucleotide sequence ID" value="NZ_BCMF01000005.1"/>
</dbReference>
<dbReference type="InterPro" id="IPR022263">
    <property type="entry name" value="KxYKxGKxW"/>
</dbReference>
<keyword evidence="7" id="KW-1133">Transmembrane helix</keyword>
<evidence type="ECO:0000256" key="7">
    <source>
        <dbReference type="SAM" id="Phobius"/>
    </source>
</evidence>
<dbReference type="Pfam" id="PF19258">
    <property type="entry name" value="KxYKxGKxW_sig"/>
    <property type="match status" value="1"/>
</dbReference>
<feature type="compositionally biased region" description="Polar residues" evidence="6">
    <location>
        <begin position="959"/>
        <end position="977"/>
    </location>
</feature>
<gene>
    <name evidence="9" type="ORF">IWT30_01164</name>
</gene>
<dbReference type="OrthoDB" id="2330071at2"/>
<dbReference type="NCBIfam" id="TIGR03715">
    <property type="entry name" value="KxYKxGKxW"/>
    <property type="match status" value="1"/>
</dbReference>
<comment type="caution">
    <text evidence="9">The sequence shown here is derived from an EMBL/GenBank/DDBJ whole genome shotgun (WGS) entry which is preliminary data.</text>
</comment>
<feature type="region of interest" description="Disordered" evidence="6">
    <location>
        <begin position="43"/>
        <end position="70"/>
    </location>
</feature>
<feature type="compositionally biased region" description="Polar residues" evidence="6">
    <location>
        <begin position="43"/>
        <end position="54"/>
    </location>
</feature>
<keyword evidence="1" id="KW-0134">Cell wall</keyword>
<keyword evidence="4" id="KW-0572">Peptidoglycan-anchor</keyword>
<dbReference type="Gene3D" id="3.10.20.320">
    <property type="entry name" value="Putative peptidoglycan bound protein (lpxtg motif)"/>
    <property type="match status" value="1"/>
</dbReference>
<evidence type="ECO:0000313" key="10">
    <source>
        <dbReference type="Proteomes" id="UP000198374"/>
    </source>
</evidence>
<evidence type="ECO:0000256" key="6">
    <source>
        <dbReference type="SAM" id="MobiDB-lite"/>
    </source>
</evidence>
<organism evidence="9 10">
    <name type="scientific">Secundilactobacillus mixtipabuli</name>
    <dbReference type="NCBI Taxonomy" id="1435342"/>
    <lineage>
        <taxon>Bacteria</taxon>
        <taxon>Bacillati</taxon>
        <taxon>Bacillota</taxon>
        <taxon>Bacilli</taxon>
        <taxon>Lactobacillales</taxon>
        <taxon>Lactobacillaceae</taxon>
        <taxon>Secundilactobacillus</taxon>
    </lineage>
</organism>
<dbReference type="PROSITE" id="PS50847">
    <property type="entry name" value="GRAM_POS_ANCHORING"/>
    <property type="match status" value="1"/>
</dbReference>
<name>A0A1Z5IBQ4_9LACO</name>
<dbReference type="AlphaFoldDB" id="A0A1Z5IBQ4"/>
<evidence type="ECO:0000259" key="8">
    <source>
        <dbReference type="PROSITE" id="PS50847"/>
    </source>
</evidence>
<reference evidence="9 10" key="1">
    <citation type="submission" date="2015-11" db="EMBL/GenBank/DDBJ databases">
        <title>Draft genome sequences of new species of the genus Lactobacillus isolated from orchardgrass silage.</title>
        <authorList>
            <person name="Tohno M."/>
            <person name="Tanizawa Y."/>
            <person name="Arita M."/>
        </authorList>
    </citation>
    <scope>NUCLEOTIDE SEQUENCE [LARGE SCALE GENOMIC DNA]</scope>
    <source>
        <strain evidence="9 10">IWT30</strain>
    </source>
</reference>
<evidence type="ECO:0000256" key="1">
    <source>
        <dbReference type="ARBA" id="ARBA00022512"/>
    </source>
</evidence>
<protein>
    <recommendedName>
        <fullName evidence="8">Gram-positive cocci surface proteins LPxTG domain-containing protein</fullName>
    </recommendedName>
</protein>
<feature type="coiled-coil region" evidence="5">
    <location>
        <begin position="157"/>
        <end position="191"/>
    </location>
</feature>
<feature type="region of interest" description="Disordered" evidence="6">
    <location>
        <begin position="921"/>
        <end position="977"/>
    </location>
</feature>